<name>A0ACA9PSD6_9GLOM</name>
<proteinExistence type="predicted"/>
<reference evidence="1" key="1">
    <citation type="submission" date="2021-06" db="EMBL/GenBank/DDBJ databases">
        <authorList>
            <person name="Kallberg Y."/>
            <person name="Tangrot J."/>
            <person name="Rosling A."/>
        </authorList>
    </citation>
    <scope>NUCLEOTIDE SEQUENCE</scope>
    <source>
        <strain evidence="1">AU212A</strain>
    </source>
</reference>
<protein>
    <submittedName>
        <fullName evidence="1">3007_t:CDS:1</fullName>
    </submittedName>
</protein>
<keyword evidence="2" id="KW-1185">Reference proteome</keyword>
<dbReference type="Proteomes" id="UP000789860">
    <property type="component" value="Unassembled WGS sequence"/>
</dbReference>
<feature type="non-terminal residue" evidence="1">
    <location>
        <position position="1"/>
    </location>
</feature>
<gene>
    <name evidence="1" type="ORF">SCALOS_LOCUS11003</name>
</gene>
<comment type="caution">
    <text evidence="1">The sequence shown here is derived from an EMBL/GenBank/DDBJ whole genome shotgun (WGS) entry which is preliminary data.</text>
</comment>
<evidence type="ECO:0000313" key="1">
    <source>
        <dbReference type="EMBL" id="CAG8714517.1"/>
    </source>
</evidence>
<accession>A0ACA9PSD6</accession>
<organism evidence="1 2">
    <name type="scientific">Scutellospora calospora</name>
    <dbReference type="NCBI Taxonomy" id="85575"/>
    <lineage>
        <taxon>Eukaryota</taxon>
        <taxon>Fungi</taxon>
        <taxon>Fungi incertae sedis</taxon>
        <taxon>Mucoromycota</taxon>
        <taxon>Glomeromycotina</taxon>
        <taxon>Glomeromycetes</taxon>
        <taxon>Diversisporales</taxon>
        <taxon>Gigasporaceae</taxon>
        <taxon>Scutellospora</taxon>
    </lineage>
</organism>
<sequence length="141" mass="16286">LESLQKSKCNNICFKSLELLLSLSYQKPELFEDIVQDEINKYKESLSITSQEIFEKLIYDVTMKLQLNIQLMNQSSLTNTKEKLEIKVDSNLIDIIAEELTCPITKQITGDFVLIACGHSISCYAIEKWKEETAIENRLFE</sequence>
<dbReference type="EMBL" id="CAJVPM010044651">
    <property type="protein sequence ID" value="CAG8714517.1"/>
    <property type="molecule type" value="Genomic_DNA"/>
</dbReference>
<evidence type="ECO:0000313" key="2">
    <source>
        <dbReference type="Proteomes" id="UP000789860"/>
    </source>
</evidence>